<dbReference type="GO" id="GO:0016020">
    <property type="term" value="C:membrane"/>
    <property type="evidence" value="ECO:0007669"/>
    <property type="project" value="InterPro"/>
</dbReference>
<feature type="transmembrane region" description="Helical" evidence="1">
    <location>
        <begin position="51"/>
        <end position="72"/>
    </location>
</feature>
<accession>D3SQD6</accession>
<keyword evidence="3" id="KW-1185">Reference proteome</keyword>
<evidence type="ECO:0000313" key="2">
    <source>
        <dbReference type="EMBL" id="ADC89373.1"/>
    </source>
</evidence>
<name>D3SQD6_THEAH</name>
<dbReference type="RefSeq" id="WP_012991779.1">
    <property type="nucleotide sequence ID" value="NC_013894.1"/>
</dbReference>
<dbReference type="InterPro" id="IPR003425">
    <property type="entry name" value="CCB3/YggT"/>
</dbReference>
<keyword evidence="1" id="KW-0812">Transmembrane</keyword>
<proteinExistence type="predicted"/>
<dbReference type="STRING" id="638303.Thal_0740"/>
<dbReference type="AlphaFoldDB" id="D3SQD6"/>
<dbReference type="Proteomes" id="UP000002043">
    <property type="component" value="Chromosome"/>
</dbReference>
<dbReference type="Pfam" id="PF02325">
    <property type="entry name" value="CCB3_YggT"/>
    <property type="match status" value="1"/>
</dbReference>
<protein>
    <recommendedName>
        <fullName evidence="4">YggT family protein</fullName>
    </recommendedName>
</protein>
<dbReference type="EMBL" id="CP001931">
    <property type="protein sequence ID" value="ADC89373.1"/>
    <property type="molecule type" value="Genomic_DNA"/>
</dbReference>
<organism evidence="2 3">
    <name type="scientific">Thermocrinis albus (strain DSM 14484 / JCM 11386 / HI 11/12)</name>
    <dbReference type="NCBI Taxonomy" id="638303"/>
    <lineage>
        <taxon>Bacteria</taxon>
        <taxon>Pseudomonadati</taxon>
        <taxon>Aquificota</taxon>
        <taxon>Aquificia</taxon>
        <taxon>Aquificales</taxon>
        <taxon>Aquificaceae</taxon>
        <taxon>Thermocrinis</taxon>
    </lineage>
</organism>
<reference evidence="3" key="1">
    <citation type="journal article" date="2010" name="Stand. Genomic Sci.">
        <title>Complete genome sequence of Thermocrinis albus type strain (HI 11/12T).</title>
        <authorList>
            <person name="Wirth R."/>
            <person name="Sikorski J."/>
            <person name="Brambilla E."/>
            <person name="Misra M."/>
            <person name="Lapidus A."/>
            <person name="Copeland A."/>
            <person name="Nolan M."/>
            <person name="Lucas S."/>
            <person name="Chen F."/>
            <person name="Tice H."/>
            <person name="Cheng J.F."/>
            <person name="Han C."/>
            <person name="Detter J.C."/>
            <person name="Tapia R."/>
            <person name="Bruce D."/>
            <person name="Goodwin L."/>
            <person name="Pitluck S."/>
            <person name="Pati A."/>
            <person name="Anderson I."/>
            <person name="Ivanova N."/>
            <person name="Mavromatis K."/>
            <person name="Mikhailova N."/>
            <person name="Chen A."/>
            <person name="Palaniappan K."/>
            <person name="Bilek Y."/>
            <person name="Hader T."/>
            <person name="Land M."/>
            <person name="Hauser L."/>
            <person name="Chang Y.J."/>
            <person name="Jeffries C.D."/>
            <person name="Tindall B.J."/>
            <person name="Rohde M."/>
            <person name="Goker M."/>
            <person name="Bristow J."/>
            <person name="Eisen J.A."/>
            <person name="Markowitz V."/>
            <person name="Hugenholtz P."/>
            <person name="Kyrpides N.C."/>
            <person name="Klenk H.P."/>
        </authorList>
    </citation>
    <scope>NUCLEOTIDE SEQUENCE [LARGE SCALE GENOMIC DNA]</scope>
    <source>
        <strain evidence="3">DSM 14484 / JCM 11386 / HI 11/12</strain>
    </source>
</reference>
<evidence type="ECO:0008006" key="4">
    <source>
        <dbReference type="Google" id="ProtNLM"/>
    </source>
</evidence>
<evidence type="ECO:0000256" key="1">
    <source>
        <dbReference type="SAM" id="Phobius"/>
    </source>
</evidence>
<gene>
    <name evidence="2" type="ordered locus">Thal_0740</name>
</gene>
<keyword evidence="1" id="KW-0472">Membrane</keyword>
<dbReference type="eggNOG" id="COG0762">
    <property type="taxonomic scope" value="Bacteria"/>
</dbReference>
<dbReference type="HOGENOM" id="CLU_136788_4_3_0"/>
<evidence type="ECO:0000313" key="3">
    <source>
        <dbReference type="Proteomes" id="UP000002043"/>
    </source>
</evidence>
<sequence length="78" mass="8632">MRGILSLLLNALILITLFHAVGSWIPTVRESNIYRKVDGILSPLLNPIRSVIKPVGGLDFSPAVLILILYLIKQLLKV</sequence>
<dbReference type="KEGG" id="tal:Thal_0740"/>
<dbReference type="OrthoDB" id="9806665at2"/>
<keyword evidence="1" id="KW-1133">Transmembrane helix</keyword>